<feature type="transmembrane region" description="Helical" evidence="10">
    <location>
        <begin position="275"/>
        <end position="295"/>
    </location>
</feature>
<dbReference type="SUPFAM" id="SSF52540">
    <property type="entry name" value="P-loop containing nucleoside triphosphate hydrolases"/>
    <property type="match status" value="1"/>
</dbReference>
<evidence type="ECO:0000256" key="6">
    <source>
        <dbReference type="ARBA" id="ARBA00022840"/>
    </source>
</evidence>
<evidence type="ECO:0000256" key="8">
    <source>
        <dbReference type="ARBA" id="ARBA00023136"/>
    </source>
</evidence>
<feature type="transmembrane region" description="Helical" evidence="10">
    <location>
        <begin position="157"/>
        <end position="179"/>
    </location>
</feature>
<dbReference type="RefSeq" id="WP_200965320.1">
    <property type="nucleotide sequence ID" value="NZ_BMAQ01000002.1"/>
</dbReference>
<feature type="transmembrane region" description="Helical" evidence="10">
    <location>
        <begin position="21"/>
        <end position="40"/>
    </location>
</feature>
<evidence type="ECO:0000256" key="2">
    <source>
        <dbReference type="ARBA" id="ARBA00022448"/>
    </source>
</evidence>
<evidence type="ECO:0000259" key="11">
    <source>
        <dbReference type="PROSITE" id="PS50893"/>
    </source>
</evidence>
<keyword evidence="8 10" id="KW-0472">Membrane</keyword>
<evidence type="ECO:0000313" key="14">
    <source>
        <dbReference type="Proteomes" id="UP000654993"/>
    </source>
</evidence>
<keyword evidence="2" id="KW-0813">Transport</keyword>
<dbReference type="Proteomes" id="UP000654993">
    <property type="component" value="Unassembled WGS sequence"/>
</dbReference>
<comment type="subcellular location">
    <subcellularLocation>
        <location evidence="1">Cell membrane</location>
        <topology evidence="1">Multi-pass membrane protein</topology>
    </subcellularLocation>
</comment>
<dbReference type="Pfam" id="PF00005">
    <property type="entry name" value="ABC_tran"/>
    <property type="match status" value="1"/>
</dbReference>
<accession>A0A916QDD0</accession>
<feature type="domain" description="ABC transmembrane type-1" evidence="12">
    <location>
        <begin position="21"/>
        <end position="304"/>
    </location>
</feature>
<gene>
    <name evidence="13" type="primary">yheI</name>
    <name evidence="13" type="ORF">PRECH8_03190</name>
</gene>
<sequence>MFGIVHKLGWFFRQEWKRYTIAVICLLLTGVCEIIPPMLIGRSIDEIAMGTITWQSLTETLLLIAAIAIFAYIVNYVGIVRLFAGSHLVERMLRSRFLRQLLRMTPSFYERNRTGDLMARATNDLHAVSMTAGFGVLTFIDSTLWMGTVLITMCTFISWKLTLASILPLPVLAILVNIYGNWIHRRFTAAQDAFGRMNDDVLETVSGIRVIRAFVQEKSAMQRFAKITQDVLDKNLSVVRIEALFDPTVKILVGASYLIGLCYGAYLVYHSEMTIGTLVTFNVYLGFLIWPMFAIGEMINIMQRGNASMDRVNETLAAKEDVQDAVDPVEVEVPERIEFRSVTFRYPSSKADNLVDISFTIERGQTIGIVGRTGSGKSTLLKQLLREYPLGEGSITISGVPIEQIPFDQLKRWFGYVPQQQFLFSKPLRDNILFANRGASEEQLEQALELSALKKDMKFLPQGLDTLVGEKGVALSGGQKQRASIARALVAEPEILILDDALSAVDARTEAEIIANIRRVRRGKTTLIATHRMSAVAHADLILVLDEGRIVERGTHDELMALGGWYKIQYERQQLEGTMIEADQDVIEVGHKRIPVGQDMIQTGPNRSDSGSSMNEAGKNSMQVSPDRPQSDRNITRSDHESR</sequence>
<reference evidence="13" key="2">
    <citation type="journal article" date="2021" name="Data Brief">
        <title>Draft genome sequence data of the facultative, thermophilic, xylanolytic bacterium Paenibacillus sp. strain DA-C8.</title>
        <authorList>
            <person name="Chhe C."/>
            <person name="Uke A."/>
            <person name="Baramee S."/>
            <person name="Ungkulpasvich U."/>
            <person name="Tachaapaikoon C."/>
            <person name="Pason P."/>
            <person name="Waeonukul R."/>
            <person name="Ratanakhanokchai K."/>
            <person name="Kosugi A."/>
        </authorList>
    </citation>
    <scope>NUCLEOTIDE SEQUENCE</scope>
    <source>
        <strain evidence="13">DA-C8</strain>
    </source>
</reference>
<keyword evidence="6 13" id="KW-0067">ATP-binding</keyword>
<keyword evidence="5" id="KW-0547">Nucleotide-binding</keyword>
<dbReference type="CDD" id="cd18541">
    <property type="entry name" value="ABC_6TM_TmrB_like"/>
    <property type="match status" value="1"/>
</dbReference>
<dbReference type="PROSITE" id="PS50893">
    <property type="entry name" value="ABC_TRANSPORTER_2"/>
    <property type="match status" value="1"/>
</dbReference>
<dbReference type="PANTHER" id="PTHR43394:SF1">
    <property type="entry name" value="ATP-BINDING CASSETTE SUB-FAMILY B MEMBER 10, MITOCHONDRIAL"/>
    <property type="match status" value="1"/>
</dbReference>
<protein>
    <submittedName>
        <fullName evidence="13">Multidrug resistance ABC transporter ATP-binding/permease protein YheI</fullName>
    </submittedName>
</protein>
<feature type="compositionally biased region" description="Basic and acidic residues" evidence="9">
    <location>
        <begin position="629"/>
        <end position="643"/>
    </location>
</feature>
<evidence type="ECO:0000256" key="7">
    <source>
        <dbReference type="ARBA" id="ARBA00022989"/>
    </source>
</evidence>
<comment type="caution">
    <text evidence="13">The sequence shown here is derived from an EMBL/GenBank/DDBJ whole genome shotgun (WGS) entry which is preliminary data.</text>
</comment>
<proteinExistence type="predicted"/>
<name>A0A916QDD0_9BACL</name>
<dbReference type="GO" id="GO:0016887">
    <property type="term" value="F:ATP hydrolysis activity"/>
    <property type="evidence" value="ECO:0007669"/>
    <property type="project" value="InterPro"/>
</dbReference>
<evidence type="ECO:0000256" key="3">
    <source>
        <dbReference type="ARBA" id="ARBA00022475"/>
    </source>
</evidence>
<dbReference type="Gene3D" id="1.20.1560.10">
    <property type="entry name" value="ABC transporter type 1, transmembrane domain"/>
    <property type="match status" value="1"/>
</dbReference>
<dbReference type="InterPro" id="IPR011527">
    <property type="entry name" value="ABC1_TM_dom"/>
</dbReference>
<dbReference type="AlphaFoldDB" id="A0A916QDD0"/>
<dbReference type="InterPro" id="IPR027417">
    <property type="entry name" value="P-loop_NTPase"/>
</dbReference>
<evidence type="ECO:0000259" key="12">
    <source>
        <dbReference type="PROSITE" id="PS50929"/>
    </source>
</evidence>
<evidence type="ECO:0000256" key="10">
    <source>
        <dbReference type="SAM" id="Phobius"/>
    </source>
</evidence>
<keyword evidence="4 10" id="KW-0812">Transmembrane</keyword>
<keyword evidence="3" id="KW-1003">Cell membrane</keyword>
<dbReference type="InterPro" id="IPR036640">
    <property type="entry name" value="ABC1_TM_sf"/>
</dbReference>
<organism evidence="13 14">
    <name type="scientific">Insulibacter thermoxylanivorax</name>
    <dbReference type="NCBI Taxonomy" id="2749268"/>
    <lineage>
        <taxon>Bacteria</taxon>
        <taxon>Bacillati</taxon>
        <taxon>Bacillota</taxon>
        <taxon>Bacilli</taxon>
        <taxon>Bacillales</taxon>
        <taxon>Paenibacillaceae</taxon>
        <taxon>Insulibacter</taxon>
    </lineage>
</organism>
<dbReference type="InterPro" id="IPR003593">
    <property type="entry name" value="AAA+_ATPase"/>
</dbReference>
<evidence type="ECO:0000313" key="13">
    <source>
        <dbReference type="EMBL" id="GFR37023.1"/>
    </source>
</evidence>
<dbReference type="FunFam" id="1.20.1560.10:FF:000011">
    <property type="entry name" value="Multidrug ABC transporter ATP-binding protein"/>
    <property type="match status" value="1"/>
</dbReference>
<evidence type="ECO:0000256" key="1">
    <source>
        <dbReference type="ARBA" id="ARBA00004651"/>
    </source>
</evidence>
<evidence type="ECO:0000256" key="9">
    <source>
        <dbReference type="SAM" id="MobiDB-lite"/>
    </source>
</evidence>
<dbReference type="EMBL" id="BMAQ01000002">
    <property type="protein sequence ID" value="GFR37023.1"/>
    <property type="molecule type" value="Genomic_DNA"/>
</dbReference>
<dbReference type="Pfam" id="PF00664">
    <property type="entry name" value="ABC_membrane"/>
    <property type="match status" value="1"/>
</dbReference>
<dbReference type="PANTHER" id="PTHR43394">
    <property type="entry name" value="ATP-DEPENDENT PERMEASE MDL1, MITOCHONDRIAL"/>
    <property type="match status" value="1"/>
</dbReference>
<dbReference type="PROSITE" id="PS50929">
    <property type="entry name" value="ABC_TM1F"/>
    <property type="match status" value="1"/>
</dbReference>
<evidence type="ECO:0000256" key="4">
    <source>
        <dbReference type="ARBA" id="ARBA00022692"/>
    </source>
</evidence>
<keyword evidence="14" id="KW-1185">Reference proteome</keyword>
<feature type="transmembrane region" description="Helical" evidence="10">
    <location>
        <begin position="249"/>
        <end position="269"/>
    </location>
</feature>
<dbReference type="SMART" id="SM00382">
    <property type="entry name" value="AAA"/>
    <property type="match status" value="1"/>
</dbReference>
<feature type="transmembrane region" description="Helical" evidence="10">
    <location>
        <begin position="60"/>
        <end position="84"/>
    </location>
</feature>
<dbReference type="InterPro" id="IPR039421">
    <property type="entry name" value="Type_1_exporter"/>
</dbReference>
<dbReference type="InterPro" id="IPR017871">
    <property type="entry name" value="ABC_transporter-like_CS"/>
</dbReference>
<keyword evidence="7 10" id="KW-1133">Transmembrane helix</keyword>
<dbReference type="InterPro" id="IPR003439">
    <property type="entry name" value="ABC_transporter-like_ATP-bd"/>
</dbReference>
<dbReference type="PROSITE" id="PS00211">
    <property type="entry name" value="ABC_TRANSPORTER_1"/>
    <property type="match status" value="1"/>
</dbReference>
<reference evidence="13" key="1">
    <citation type="submission" date="2020-08" db="EMBL/GenBank/DDBJ databases">
        <authorList>
            <person name="Uke A."/>
            <person name="Chhe C."/>
            <person name="Baramee S."/>
            <person name="Kosugi A."/>
        </authorList>
    </citation>
    <scope>NUCLEOTIDE SEQUENCE</scope>
    <source>
        <strain evidence="13">DA-C8</strain>
    </source>
</reference>
<evidence type="ECO:0000256" key="5">
    <source>
        <dbReference type="ARBA" id="ARBA00022741"/>
    </source>
</evidence>
<dbReference type="Gene3D" id="3.40.50.300">
    <property type="entry name" value="P-loop containing nucleotide triphosphate hydrolases"/>
    <property type="match status" value="1"/>
</dbReference>
<feature type="transmembrane region" description="Helical" evidence="10">
    <location>
        <begin position="127"/>
        <end position="151"/>
    </location>
</feature>
<dbReference type="FunFam" id="3.40.50.300:FF:000221">
    <property type="entry name" value="Multidrug ABC transporter ATP-binding protein"/>
    <property type="match status" value="1"/>
</dbReference>
<dbReference type="GO" id="GO:0005886">
    <property type="term" value="C:plasma membrane"/>
    <property type="evidence" value="ECO:0007669"/>
    <property type="project" value="UniProtKB-SubCell"/>
</dbReference>
<feature type="region of interest" description="Disordered" evidence="9">
    <location>
        <begin position="594"/>
        <end position="643"/>
    </location>
</feature>
<feature type="domain" description="ABC transporter" evidence="11">
    <location>
        <begin position="337"/>
        <end position="572"/>
    </location>
</feature>
<dbReference type="SUPFAM" id="SSF90123">
    <property type="entry name" value="ABC transporter transmembrane region"/>
    <property type="match status" value="1"/>
</dbReference>
<dbReference type="GO" id="GO:0015421">
    <property type="term" value="F:ABC-type oligopeptide transporter activity"/>
    <property type="evidence" value="ECO:0007669"/>
    <property type="project" value="TreeGrafter"/>
</dbReference>
<feature type="compositionally biased region" description="Polar residues" evidence="9">
    <location>
        <begin position="600"/>
        <end position="624"/>
    </location>
</feature>
<dbReference type="GO" id="GO:0005524">
    <property type="term" value="F:ATP binding"/>
    <property type="evidence" value="ECO:0007669"/>
    <property type="project" value="UniProtKB-KW"/>
</dbReference>